<dbReference type="Proteomes" id="UP000015105">
    <property type="component" value="Chromosome 3D"/>
</dbReference>
<reference evidence="3" key="2">
    <citation type="journal article" date="2017" name="Nat. Plants">
        <title>The Aegilops tauschii genome reveals multiple impacts of transposons.</title>
        <authorList>
            <person name="Zhao G."/>
            <person name="Zou C."/>
            <person name="Li K."/>
            <person name="Wang K."/>
            <person name="Li T."/>
            <person name="Gao L."/>
            <person name="Zhang X."/>
            <person name="Wang H."/>
            <person name="Yang Z."/>
            <person name="Liu X."/>
            <person name="Jiang W."/>
            <person name="Mao L."/>
            <person name="Kong X."/>
            <person name="Jiao Y."/>
            <person name="Jia J."/>
        </authorList>
    </citation>
    <scope>NUCLEOTIDE SEQUENCE [LARGE SCALE GENOMIC DNA]</scope>
    <source>
        <strain evidence="3">cv. AL8/78</strain>
    </source>
</reference>
<reference evidence="2" key="3">
    <citation type="journal article" date="2017" name="Nature">
        <title>Genome sequence of the progenitor of the wheat D genome Aegilops tauschii.</title>
        <authorList>
            <person name="Luo M.C."/>
            <person name="Gu Y.Q."/>
            <person name="Puiu D."/>
            <person name="Wang H."/>
            <person name="Twardziok S.O."/>
            <person name="Deal K.R."/>
            <person name="Huo N."/>
            <person name="Zhu T."/>
            <person name="Wang L."/>
            <person name="Wang Y."/>
            <person name="McGuire P.E."/>
            <person name="Liu S."/>
            <person name="Long H."/>
            <person name="Ramasamy R.K."/>
            <person name="Rodriguez J.C."/>
            <person name="Van S.L."/>
            <person name="Yuan L."/>
            <person name="Wang Z."/>
            <person name="Xia Z."/>
            <person name="Xiao L."/>
            <person name="Anderson O.D."/>
            <person name="Ouyang S."/>
            <person name="Liang Y."/>
            <person name="Zimin A.V."/>
            <person name="Pertea G."/>
            <person name="Qi P."/>
            <person name="Bennetzen J.L."/>
            <person name="Dai X."/>
            <person name="Dawson M.W."/>
            <person name="Muller H.G."/>
            <person name="Kugler K."/>
            <person name="Rivarola-Duarte L."/>
            <person name="Spannagl M."/>
            <person name="Mayer K.F.X."/>
            <person name="Lu F.H."/>
            <person name="Bevan M.W."/>
            <person name="Leroy P."/>
            <person name="Li P."/>
            <person name="You F.M."/>
            <person name="Sun Q."/>
            <person name="Liu Z."/>
            <person name="Lyons E."/>
            <person name="Wicker T."/>
            <person name="Salzberg S.L."/>
            <person name="Devos K.M."/>
            <person name="Dvorak J."/>
        </authorList>
    </citation>
    <scope>NUCLEOTIDE SEQUENCE [LARGE SCALE GENOMIC DNA]</scope>
    <source>
        <strain evidence="2">cv. AL8/78</strain>
    </source>
</reference>
<feature type="compositionally biased region" description="Gly residues" evidence="1">
    <location>
        <begin position="336"/>
        <end position="350"/>
    </location>
</feature>
<dbReference type="AlphaFoldDB" id="A0A453G1I6"/>
<dbReference type="PANTHER" id="PTHR11654">
    <property type="entry name" value="OLIGOPEPTIDE TRANSPORTER-RELATED"/>
    <property type="match status" value="1"/>
</dbReference>
<evidence type="ECO:0000313" key="3">
    <source>
        <dbReference type="Proteomes" id="UP000015105"/>
    </source>
</evidence>
<proteinExistence type="predicted"/>
<feature type="compositionally biased region" description="Basic residues" evidence="1">
    <location>
        <begin position="430"/>
        <end position="453"/>
    </location>
</feature>
<feature type="region of interest" description="Disordered" evidence="1">
    <location>
        <begin position="262"/>
        <end position="290"/>
    </location>
</feature>
<accession>A0A453G1I6</accession>
<dbReference type="InterPro" id="IPR036259">
    <property type="entry name" value="MFS_trans_sf"/>
</dbReference>
<keyword evidence="3" id="KW-1185">Reference proteome</keyword>
<feature type="region of interest" description="Disordered" evidence="1">
    <location>
        <begin position="379"/>
        <end position="401"/>
    </location>
</feature>
<evidence type="ECO:0008006" key="4">
    <source>
        <dbReference type="Google" id="ProtNLM"/>
    </source>
</evidence>
<feature type="region of interest" description="Disordered" evidence="1">
    <location>
        <begin position="306"/>
        <end position="357"/>
    </location>
</feature>
<dbReference type="Gramene" id="AET3Gv20851800.6">
    <property type="protein sequence ID" value="AET3Gv20851800.6"/>
    <property type="gene ID" value="AET3Gv20851800"/>
</dbReference>
<evidence type="ECO:0000256" key="1">
    <source>
        <dbReference type="SAM" id="MobiDB-lite"/>
    </source>
</evidence>
<reference evidence="2" key="5">
    <citation type="journal article" date="2021" name="G3 (Bethesda)">
        <title>Aegilops tauschii genome assembly Aet v5.0 features greater sequence contiguity and improved annotation.</title>
        <authorList>
            <person name="Wang L."/>
            <person name="Zhu T."/>
            <person name="Rodriguez J.C."/>
            <person name="Deal K.R."/>
            <person name="Dubcovsky J."/>
            <person name="McGuire P.E."/>
            <person name="Lux T."/>
            <person name="Spannagl M."/>
            <person name="Mayer K.F.X."/>
            <person name="Baldrich P."/>
            <person name="Meyers B.C."/>
            <person name="Huo N."/>
            <person name="Gu Y.Q."/>
            <person name="Zhou H."/>
            <person name="Devos K.M."/>
            <person name="Bennetzen J.L."/>
            <person name="Unver T."/>
            <person name="Budak H."/>
            <person name="Gulick P.J."/>
            <person name="Galiba G."/>
            <person name="Kalapos B."/>
            <person name="Nelson D.R."/>
            <person name="Li P."/>
            <person name="You F.M."/>
            <person name="Luo M.C."/>
            <person name="Dvorak J."/>
        </authorList>
    </citation>
    <scope>NUCLEOTIDE SEQUENCE [LARGE SCALE GENOMIC DNA]</scope>
    <source>
        <strain evidence="2">cv. AL8/78</strain>
    </source>
</reference>
<protein>
    <recommendedName>
        <fullName evidence="4">Peptide transporter PTR2</fullName>
    </recommendedName>
</protein>
<dbReference type="Gene3D" id="1.20.1250.20">
    <property type="entry name" value="MFS general substrate transporter like domains"/>
    <property type="match status" value="1"/>
</dbReference>
<organism evidence="2 3">
    <name type="scientific">Aegilops tauschii subsp. strangulata</name>
    <name type="common">Goatgrass</name>
    <dbReference type="NCBI Taxonomy" id="200361"/>
    <lineage>
        <taxon>Eukaryota</taxon>
        <taxon>Viridiplantae</taxon>
        <taxon>Streptophyta</taxon>
        <taxon>Embryophyta</taxon>
        <taxon>Tracheophyta</taxon>
        <taxon>Spermatophyta</taxon>
        <taxon>Magnoliopsida</taxon>
        <taxon>Liliopsida</taxon>
        <taxon>Poales</taxon>
        <taxon>Poaceae</taxon>
        <taxon>BOP clade</taxon>
        <taxon>Pooideae</taxon>
        <taxon>Triticodae</taxon>
        <taxon>Triticeae</taxon>
        <taxon>Triticinae</taxon>
        <taxon>Aegilops</taxon>
    </lineage>
</organism>
<reference evidence="2" key="4">
    <citation type="submission" date="2019-03" db="UniProtKB">
        <authorList>
            <consortium name="EnsemblPlants"/>
        </authorList>
    </citation>
    <scope>IDENTIFICATION</scope>
</reference>
<dbReference type="EnsemblPlants" id="AET3Gv20851800.6">
    <property type="protein sequence ID" value="AET3Gv20851800.6"/>
    <property type="gene ID" value="AET3Gv20851800"/>
</dbReference>
<reference evidence="3" key="1">
    <citation type="journal article" date="2014" name="Science">
        <title>Ancient hybridizations among the ancestral genomes of bread wheat.</title>
        <authorList>
            <consortium name="International Wheat Genome Sequencing Consortium,"/>
            <person name="Marcussen T."/>
            <person name="Sandve S.R."/>
            <person name="Heier L."/>
            <person name="Spannagl M."/>
            <person name="Pfeifer M."/>
            <person name="Jakobsen K.S."/>
            <person name="Wulff B.B."/>
            <person name="Steuernagel B."/>
            <person name="Mayer K.F."/>
            <person name="Olsen O.A."/>
        </authorList>
    </citation>
    <scope>NUCLEOTIDE SEQUENCE [LARGE SCALE GENOMIC DNA]</scope>
    <source>
        <strain evidence="3">cv. AL8/78</strain>
    </source>
</reference>
<feature type="compositionally biased region" description="Basic residues" evidence="1">
    <location>
        <begin position="489"/>
        <end position="499"/>
    </location>
</feature>
<sequence>MDATRALLLPRSDGAVPGVVDFRGGPAPRASTGRWSAAMFVLGVEIAERFAYHGVSANLISYLTGPLGESTAGAAAAINAWSGVATMLPLLVACVADAWLGRFRTIVLASVLFVVVSPLFPSRKNSLLTKKVLHERTPFCPPSPNQARALPLTEKCVRLTTDSRVAVAEHGHADPVLGAPGVPLGRVHQLHLALGRVLAVAGAGDHLLRLALPGGAGGGRAQALRAGVRGRPVRPAPPRGVRLPELLLQLVVLRHVLRHRRHHHGLQLHPGQRRLGPRLRHPLHRHPRLPRRLPHWHSLLPLLHHQGAQPRRPRRQGAPGAHQELEIKAPHQSGERQGGGQELRRGPGGGGEERLPPAAHLGVLHNLRHHLLPDLHLLHQAGGHAGPPDRPQVQGAAGGAADLHQRQHSGLHPGVRPPLRAARAPLHGAAHGHHHAAAGRRRPLPLPRRRRALGARGDEAARRRQGRRPGGRPQGAPAHDALVDGAAVRPHRRLRRVRHDRPPGVLLRPGARRRAQPRPRALPQHLRGGPPPQQLPHLRHRQGHGEARRQLVLQQPQPRAPRLLLLAARRTL</sequence>
<feature type="compositionally biased region" description="Low complexity" evidence="1">
    <location>
        <begin position="306"/>
        <end position="322"/>
    </location>
</feature>
<name>A0A453G1I6_AEGTS</name>
<feature type="region of interest" description="Disordered" evidence="1">
    <location>
        <begin position="426"/>
        <end position="556"/>
    </location>
</feature>
<evidence type="ECO:0000313" key="2">
    <source>
        <dbReference type="EnsemblPlants" id="AET3Gv20851800.6"/>
    </source>
</evidence>